<evidence type="ECO:0000313" key="9">
    <source>
        <dbReference type="Proteomes" id="UP000494206"/>
    </source>
</evidence>
<feature type="region of interest" description="Disordered" evidence="7">
    <location>
        <begin position="1"/>
        <end position="42"/>
    </location>
</feature>
<keyword evidence="3 5" id="KW-0663">Pyridoxal phosphate</keyword>
<sequence length="578" mass="65655">MENPPMKSVPKKDDSPKVGMSREEVLRSEIDQVAPETKVRSDRQKLAEPVGRIEFDKYMTQIVQFINDYFDESHKQSVIPEADASTARLKTPIPDKSDSCLSIIEDLKKAVVPNMCHTQHPRYHAKFSGRCLADTLATTLSAALGCDSNCSPMVDVIERVLCNWMSQAMQLPKMKRCITDEKAEKEPIGTVLYTPTDVYLCLILNWKARNENYQESTSDLKRHYYDYVVYCSDDAHYPLEEACVLGKVKLRKVITAKEDCHGMTGSRLEKQIIKDLERQMTPLLIVSTFGSANLGANDNLKEIVKIAEKFNIPVHCDASYAGFEWIEPTKRSDVHKYLSNVQSVHVNFNTLLPYSGNLSILWSAEKFVLEHGRINRNGGDTLKLWILIRLYGMKALREAVRRKVNLGNILSDRLTHQSEFAVLHPNEHGIVLFQYYNTSIKGRTTDANTLTSMFYSYMVESAQMKCGFVKFNDKIMLRACINYEKSNASIMEESVSTLLNIVDEFEEKMKTKNNLLKMALKSEFVEQIGGSPNQSTEGTPPTSQIETTTNNNIVNRKETNKNISNLKKTPSKNNIQNK</sequence>
<feature type="modified residue" description="N6-(pyridoxal phosphate)lysine" evidence="5">
    <location>
        <position position="336"/>
    </location>
</feature>
<dbReference type="InterPro" id="IPR002129">
    <property type="entry name" value="PyrdxlP-dep_de-COase"/>
</dbReference>
<dbReference type="PANTHER" id="PTHR11999:SF140">
    <property type="entry name" value="HISTIDINE DECARBOXYASE LIKE"/>
    <property type="match status" value="1"/>
</dbReference>
<comment type="similarity">
    <text evidence="2 6">Belongs to the group II decarboxylase family.</text>
</comment>
<accession>A0A8S1ERQ7</accession>
<dbReference type="Gene3D" id="3.90.1150.10">
    <property type="entry name" value="Aspartate Aminotransferase, domain 1"/>
    <property type="match status" value="1"/>
</dbReference>
<evidence type="ECO:0000256" key="5">
    <source>
        <dbReference type="PIRSR" id="PIRSR602129-50"/>
    </source>
</evidence>
<dbReference type="SUPFAM" id="SSF53383">
    <property type="entry name" value="PLP-dependent transferases"/>
    <property type="match status" value="1"/>
</dbReference>
<dbReference type="AlphaFoldDB" id="A0A8S1ERQ7"/>
<dbReference type="GO" id="GO:0006520">
    <property type="term" value="P:amino acid metabolic process"/>
    <property type="evidence" value="ECO:0007669"/>
    <property type="project" value="InterPro"/>
</dbReference>
<dbReference type="GO" id="GO:0030170">
    <property type="term" value="F:pyridoxal phosphate binding"/>
    <property type="evidence" value="ECO:0007669"/>
    <property type="project" value="InterPro"/>
</dbReference>
<comment type="caution">
    <text evidence="8">The sequence shown here is derived from an EMBL/GenBank/DDBJ whole genome shotgun (WGS) entry which is preliminary data.</text>
</comment>
<reference evidence="8 9" key="1">
    <citation type="submission" date="2020-04" db="EMBL/GenBank/DDBJ databases">
        <authorList>
            <person name="Laetsch R D."/>
            <person name="Stevens L."/>
            <person name="Kumar S."/>
            <person name="Blaxter L. M."/>
        </authorList>
    </citation>
    <scope>NUCLEOTIDE SEQUENCE [LARGE SCALE GENOMIC DNA]</scope>
</reference>
<feature type="compositionally biased region" description="Basic and acidic residues" evidence="7">
    <location>
        <begin position="10"/>
        <end position="30"/>
    </location>
</feature>
<organism evidence="8 9">
    <name type="scientific">Caenorhabditis bovis</name>
    <dbReference type="NCBI Taxonomy" id="2654633"/>
    <lineage>
        <taxon>Eukaryota</taxon>
        <taxon>Metazoa</taxon>
        <taxon>Ecdysozoa</taxon>
        <taxon>Nematoda</taxon>
        <taxon>Chromadorea</taxon>
        <taxon>Rhabditida</taxon>
        <taxon>Rhabditina</taxon>
        <taxon>Rhabditomorpha</taxon>
        <taxon>Rhabditoidea</taxon>
        <taxon>Rhabditidae</taxon>
        <taxon>Peloderinae</taxon>
        <taxon>Caenorhabditis</taxon>
    </lineage>
</organism>
<dbReference type="GO" id="GO:0019752">
    <property type="term" value="P:carboxylic acid metabolic process"/>
    <property type="evidence" value="ECO:0007669"/>
    <property type="project" value="InterPro"/>
</dbReference>
<evidence type="ECO:0000256" key="4">
    <source>
        <dbReference type="ARBA" id="ARBA00023239"/>
    </source>
</evidence>
<dbReference type="PRINTS" id="PR00800">
    <property type="entry name" value="YHDCRBOXLASE"/>
</dbReference>
<evidence type="ECO:0000256" key="1">
    <source>
        <dbReference type="ARBA" id="ARBA00001933"/>
    </source>
</evidence>
<evidence type="ECO:0000256" key="6">
    <source>
        <dbReference type="RuleBase" id="RU000382"/>
    </source>
</evidence>
<dbReference type="InterPro" id="IPR015422">
    <property type="entry name" value="PyrdxlP-dep_Trfase_small"/>
</dbReference>
<feature type="compositionally biased region" description="Polar residues" evidence="7">
    <location>
        <begin position="561"/>
        <end position="578"/>
    </location>
</feature>
<evidence type="ECO:0000256" key="3">
    <source>
        <dbReference type="ARBA" id="ARBA00022898"/>
    </source>
</evidence>
<comment type="cofactor">
    <cofactor evidence="1 5 6">
        <name>pyridoxal 5'-phosphate</name>
        <dbReference type="ChEBI" id="CHEBI:597326"/>
    </cofactor>
</comment>
<dbReference type="InterPro" id="IPR010977">
    <property type="entry name" value="Aromatic_deC"/>
</dbReference>
<dbReference type="PANTHER" id="PTHR11999">
    <property type="entry name" value="GROUP II PYRIDOXAL-5-PHOSPHATE DECARBOXYLASE"/>
    <property type="match status" value="1"/>
</dbReference>
<name>A0A8S1ERQ7_9PELO</name>
<feature type="compositionally biased region" description="Polar residues" evidence="7">
    <location>
        <begin position="530"/>
        <end position="554"/>
    </location>
</feature>
<protein>
    <submittedName>
        <fullName evidence="8">Uncharacterized protein</fullName>
    </submittedName>
</protein>
<proteinExistence type="inferred from homology"/>
<gene>
    <name evidence="8" type="ORF">CBOVIS_LOCUS6010</name>
</gene>
<dbReference type="Proteomes" id="UP000494206">
    <property type="component" value="Unassembled WGS sequence"/>
</dbReference>
<evidence type="ECO:0000256" key="2">
    <source>
        <dbReference type="ARBA" id="ARBA00009533"/>
    </source>
</evidence>
<dbReference type="GO" id="GO:0016831">
    <property type="term" value="F:carboxy-lyase activity"/>
    <property type="evidence" value="ECO:0007669"/>
    <property type="project" value="InterPro"/>
</dbReference>
<dbReference type="InterPro" id="IPR015424">
    <property type="entry name" value="PyrdxlP-dep_Trfase"/>
</dbReference>
<keyword evidence="4 6" id="KW-0456">Lyase</keyword>
<evidence type="ECO:0000313" key="8">
    <source>
        <dbReference type="EMBL" id="CAB3403548.1"/>
    </source>
</evidence>
<dbReference type="OrthoDB" id="5787958at2759"/>
<evidence type="ECO:0000256" key="7">
    <source>
        <dbReference type="SAM" id="MobiDB-lite"/>
    </source>
</evidence>
<dbReference type="EMBL" id="CADEPM010000003">
    <property type="protein sequence ID" value="CAB3403548.1"/>
    <property type="molecule type" value="Genomic_DNA"/>
</dbReference>
<keyword evidence="9" id="KW-1185">Reference proteome</keyword>
<feature type="region of interest" description="Disordered" evidence="7">
    <location>
        <begin position="528"/>
        <end position="578"/>
    </location>
</feature>
<dbReference type="Pfam" id="PF00282">
    <property type="entry name" value="Pyridoxal_deC"/>
    <property type="match status" value="1"/>
</dbReference>
<dbReference type="Gene3D" id="1.20.1340.10">
    <property type="entry name" value="dopa decarboxylase, N-terminal domain"/>
    <property type="match status" value="1"/>
</dbReference>
<dbReference type="InterPro" id="IPR015421">
    <property type="entry name" value="PyrdxlP-dep_Trfase_major"/>
</dbReference>
<dbReference type="Gene3D" id="3.40.640.10">
    <property type="entry name" value="Type I PLP-dependent aspartate aminotransferase-like (Major domain)"/>
    <property type="match status" value="1"/>
</dbReference>
<dbReference type="GO" id="GO:0005737">
    <property type="term" value="C:cytoplasm"/>
    <property type="evidence" value="ECO:0007669"/>
    <property type="project" value="TreeGrafter"/>
</dbReference>